<sequence>MSRIMKVVCGCFSICNVESMDWDSVNNDVPMFGFEGETHEGKVVNVYDGDTVKIVMKMFGNFYRFNCRIEGVDTPELRTRNKKEKAMGIKVRDELRKKILDKMVQVKCGEFDKYGRLLVDIIIDNTSITKWLIENNYAFSYDGGTKKSWAEYLENNN</sequence>
<organism evidence="2">
    <name type="scientific">viral metagenome</name>
    <dbReference type="NCBI Taxonomy" id="1070528"/>
    <lineage>
        <taxon>unclassified sequences</taxon>
        <taxon>metagenomes</taxon>
        <taxon>organismal metagenomes</taxon>
    </lineage>
</organism>
<reference evidence="2" key="1">
    <citation type="journal article" date="2020" name="Nature">
        <title>Giant virus diversity and host interactions through global metagenomics.</title>
        <authorList>
            <person name="Schulz F."/>
            <person name="Roux S."/>
            <person name="Paez-Espino D."/>
            <person name="Jungbluth S."/>
            <person name="Walsh D.A."/>
            <person name="Denef V.J."/>
            <person name="McMahon K.D."/>
            <person name="Konstantinidis K.T."/>
            <person name="Eloe-Fadrosh E.A."/>
            <person name="Kyrpides N.C."/>
            <person name="Woyke T."/>
        </authorList>
    </citation>
    <scope>NUCLEOTIDE SEQUENCE</scope>
    <source>
        <strain evidence="2">GVMAG-S-1102244-55</strain>
    </source>
</reference>
<dbReference type="SMART" id="SM00318">
    <property type="entry name" value="SNc"/>
    <property type="match status" value="1"/>
</dbReference>
<name>A0A6C0KDS5_9ZZZZ</name>
<evidence type="ECO:0000313" key="2">
    <source>
        <dbReference type="EMBL" id="QHU14860.1"/>
    </source>
</evidence>
<dbReference type="Pfam" id="PF00565">
    <property type="entry name" value="SNase"/>
    <property type="match status" value="1"/>
</dbReference>
<accession>A0A6C0KDS5</accession>
<dbReference type="InterPro" id="IPR016071">
    <property type="entry name" value="Staphylococal_nuclease_OB-fold"/>
</dbReference>
<dbReference type="PROSITE" id="PS50830">
    <property type="entry name" value="TNASE_3"/>
    <property type="match status" value="1"/>
</dbReference>
<protein>
    <recommendedName>
        <fullName evidence="1">TNase-like domain-containing protein</fullName>
    </recommendedName>
</protein>
<dbReference type="SUPFAM" id="SSF50199">
    <property type="entry name" value="Staphylococcal nuclease"/>
    <property type="match status" value="1"/>
</dbReference>
<dbReference type="Gene3D" id="2.40.50.90">
    <property type="match status" value="1"/>
</dbReference>
<feature type="domain" description="TNase-like" evidence="1">
    <location>
        <begin position="37"/>
        <end position="157"/>
    </location>
</feature>
<dbReference type="InterPro" id="IPR035437">
    <property type="entry name" value="SNase_OB-fold_sf"/>
</dbReference>
<evidence type="ECO:0000259" key="1">
    <source>
        <dbReference type="PROSITE" id="PS50830"/>
    </source>
</evidence>
<dbReference type="AlphaFoldDB" id="A0A6C0KDS5"/>
<dbReference type="EMBL" id="MN740847">
    <property type="protein sequence ID" value="QHU14860.1"/>
    <property type="molecule type" value="Genomic_DNA"/>
</dbReference>
<proteinExistence type="predicted"/>